<proteinExistence type="predicted"/>
<evidence type="ECO:0000256" key="2">
    <source>
        <dbReference type="SAM" id="MobiDB-lite"/>
    </source>
</evidence>
<sequence>MFQNLVNTPFVVQFGFQNAIANAPFGVGQGASGNSFGGSFLQQSPQSFQAQCPISQAQCEQLLSFLKGYVGAGSGIGTQIGQAASVMVPNTISTPLQTSALVTLHSSLPFTSNSASCSSNFSVSLDTPNFAISIPDPTPLDDPDAKTSIPNPISDSDSAVMPTTQSIQPQLRRSTRPHNPPSYLLGKKVRVKCNEDDTIGDLKTLVAAQTATRADKIRIQKLGKKVRVKCNEDDTIGDLKTLVAAQTATRADKIRIQKWYNIYNGGTLDHITLKDYEIHDEGTSDQVSRSAAVDIADRDKLTR</sequence>
<reference evidence="4" key="3">
    <citation type="submission" date="2023-07" db="EMBL/GenBank/DDBJ databases">
        <title>An improved reference 1 genome and first organelle genomes of Quercus suber.</title>
        <authorList>
            <consortium name="Genosuber Consortium"/>
            <person name="Usie A."/>
            <person name="Serra O."/>
            <person name="Barros P."/>
        </authorList>
    </citation>
    <scope>NUCLEOTIDE SEQUENCE</scope>
    <source>
        <strain evidence="4">HL8</strain>
        <tissue evidence="4">Leaves</tissue>
    </source>
</reference>
<reference evidence="4" key="1">
    <citation type="submission" date="2017-12" db="EMBL/GenBank/DDBJ databases">
        <authorList>
            <person name="Barbosa P."/>
            <person name="Usie A."/>
            <person name="Ramos A.M."/>
        </authorList>
    </citation>
    <scope>NUCLEOTIDE SEQUENCE</scope>
    <source>
        <strain evidence="4">HL8</strain>
        <tissue evidence="4">Leaves</tissue>
    </source>
</reference>
<feature type="compositionally biased region" description="Polar residues" evidence="2">
    <location>
        <begin position="151"/>
        <end position="172"/>
    </location>
</feature>
<feature type="region of interest" description="Disordered" evidence="2">
    <location>
        <begin position="151"/>
        <end position="182"/>
    </location>
</feature>
<gene>
    <name evidence="4" type="primary">UBL5_8</name>
    <name evidence="4" type="ORF">CFP56_042184</name>
</gene>
<dbReference type="SUPFAM" id="SSF54236">
    <property type="entry name" value="Ubiquitin-like"/>
    <property type="match status" value="2"/>
</dbReference>
<dbReference type="CDD" id="cd17039">
    <property type="entry name" value="Ubl_ubiquitin_like"/>
    <property type="match status" value="1"/>
</dbReference>
<evidence type="ECO:0000259" key="3">
    <source>
        <dbReference type="Pfam" id="PF00240"/>
    </source>
</evidence>
<dbReference type="Pfam" id="PF00240">
    <property type="entry name" value="ubiquitin"/>
    <property type="match status" value="1"/>
</dbReference>
<dbReference type="PANTHER" id="PTHR13042">
    <property type="entry name" value="UBIQUITIN-LIKE PROTEIN 5"/>
    <property type="match status" value="1"/>
</dbReference>
<reference evidence="4" key="2">
    <citation type="journal article" date="2018" name="Sci. Data">
        <title>The draft genome sequence of cork oak.</title>
        <authorList>
            <person name="Ramos A.M."/>
            <person name="Usie A."/>
            <person name="Barbosa P."/>
            <person name="Barros P.M."/>
            <person name="Capote T."/>
            <person name="Chaves I."/>
            <person name="Simoes F."/>
            <person name="Abreu I."/>
            <person name="Carrasquinho I."/>
            <person name="Faro C."/>
            <person name="Guimaraes J.B."/>
            <person name="Mendonca D."/>
            <person name="Nobrega F."/>
            <person name="Rodrigues L."/>
            <person name="Saibo N.J.M."/>
            <person name="Varela M.C."/>
            <person name="Egas C."/>
            <person name="Matos J."/>
            <person name="Miguel C.M."/>
            <person name="Oliveira M.M."/>
            <person name="Ricardo C.P."/>
            <person name="Goncalves S."/>
        </authorList>
    </citation>
    <scope>NUCLEOTIDE SEQUENCE [LARGE SCALE GENOMIC DNA]</scope>
    <source>
        <strain evidence="4">HL8</strain>
    </source>
</reference>
<protein>
    <submittedName>
        <fullName evidence="4">Ubiquitin-like protein 5</fullName>
    </submittedName>
</protein>
<dbReference type="InterPro" id="IPR029071">
    <property type="entry name" value="Ubiquitin-like_domsf"/>
</dbReference>
<accession>A0AAW0M849</accession>
<dbReference type="AlphaFoldDB" id="A0AAW0M849"/>
<dbReference type="CDD" id="cd01791">
    <property type="entry name" value="Ubl_UBL5"/>
    <property type="match status" value="1"/>
</dbReference>
<keyword evidence="1" id="KW-0833">Ubl conjugation pathway</keyword>
<evidence type="ECO:0000313" key="4">
    <source>
        <dbReference type="EMBL" id="KAK7860177.1"/>
    </source>
</evidence>
<dbReference type="Gene3D" id="3.10.20.90">
    <property type="entry name" value="Phosphatidylinositol 3-kinase Catalytic Subunit, Chain A, domain 1"/>
    <property type="match status" value="2"/>
</dbReference>
<dbReference type="EMBL" id="PKMF04000008">
    <property type="protein sequence ID" value="KAK7860177.1"/>
    <property type="molecule type" value="Genomic_DNA"/>
</dbReference>
<feature type="domain" description="Ubiquitin-like" evidence="3">
    <location>
        <begin position="223"/>
        <end position="282"/>
    </location>
</feature>
<dbReference type="InterPro" id="IPR039732">
    <property type="entry name" value="Hub1/Ubl5"/>
</dbReference>
<organism evidence="4">
    <name type="scientific">Quercus suber</name>
    <name type="common">Cork oak</name>
    <dbReference type="NCBI Taxonomy" id="58331"/>
    <lineage>
        <taxon>Eukaryota</taxon>
        <taxon>Viridiplantae</taxon>
        <taxon>Streptophyta</taxon>
        <taxon>Embryophyta</taxon>
        <taxon>Tracheophyta</taxon>
        <taxon>Spermatophyta</taxon>
        <taxon>Magnoliopsida</taxon>
        <taxon>eudicotyledons</taxon>
        <taxon>Gunneridae</taxon>
        <taxon>Pentapetalae</taxon>
        <taxon>rosids</taxon>
        <taxon>fabids</taxon>
        <taxon>Fagales</taxon>
        <taxon>Fagaceae</taxon>
        <taxon>Quercus</taxon>
    </lineage>
</organism>
<comment type="caution">
    <text evidence="4">The sequence shown here is derived from an EMBL/GenBank/DDBJ whole genome shotgun (WGS) entry which is preliminary data.</text>
</comment>
<dbReference type="InterPro" id="IPR000626">
    <property type="entry name" value="Ubiquitin-like_dom"/>
</dbReference>
<name>A0AAW0M849_QUESU</name>
<evidence type="ECO:0000256" key="1">
    <source>
        <dbReference type="ARBA" id="ARBA00022786"/>
    </source>
</evidence>